<dbReference type="Gene3D" id="3.90.550.20">
    <property type="match status" value="1"/>
</dbReference>
<dbReference type="InterPro" id="IPR051706">
    <property type="entry name" value="Glycosyltransferase_domain"/>
</dbReference>
<dbReference type="PANTHER" id="PTHR32385">
    <property type="entry name" value="MANNOSYL PHOSPHORYLINOSITOL CERAMIDE SYNTHASE"/>
    <property type="match status" value="1"/>
</dbReference>
<reference evidence="2" key="1">
    <citation type="submission" date="2020-05" db="EMBL/GenBank/DDBJ databases">
        <title>Chitinophaga laudate sp. nov., isolated from a tropical peat swamp.</title>
        <authorList>
            <person name="Goh C.B.S."/>
            <person name="Lee M.S."/>
            <person name="Parimannan S."/>
            <person name="Pasbakhsh P."/>
            <person name="Yule C.M."/>
            <person name="Rajandas H."/>
            <person name="Loke S."/>
            <person name="Croft L."/>
            <person name="Tan J.B.L."/>
        </authorList>
    </citation>
    <scope>NUCLEOTIDE SEQUENCE</scope>
    <source>
        <strain evidence="2">Mgbs1</strain>
    </source>
</reference>
<dbReference type="EMBL" id="RIAR02000001">
    <property type="protein sequence ID" value="NSL87213.1"/>
    <property type="molecule type" value="Genomic_DNA"/>
</dbReference>
<evidence type="ECO:0000256" key="1">
    <source>
        <dbReference type="ARBA" id="ARBA00022679"/>
    </source>
</evidence>
<name>A0A9Q5D679_9BACT</name>
<sequence>MKIPRIFHQTWKNNDLPDDFRLFMNTWKKHHPSWEHVLWTDEMNRLFIREKYPGFLPVYDSYETNIQRVDAVRYFIINSFGGVYVDLDMECVQPLEPLLAAHTCVLGQEPAAHCQLHNKQMIISNAFIAAAPAHPFIRKVCTEMFTGIAAPDDQNDYILESTGPFRITTIYEQMEAAGRPTLASFDQLYPLTKDELQSCPNRKHLLKKYASQLNTAYAIHYYWGTWWKGDRKLPLLERIWKHISSPHRTTDC</sequence>
<dbReference type="GO" id="GO:0000030">
    <property type="term" value="F:mannosyltransferase activity"/>
    <property type="evidence" value="ECO:0007669"/>
    <property type="project" value="TreeGrafter"/>
</dbReference>
<dbReference type="Proteomes" id="UP000281028">
    <property type="component" value="Unassembled WGS sequence"/>
</dbReference>
<gene>
    <name evidence="2" type="ORF">ECE50_010260</name>
</gene>
<dbReference type="Pfam" id="PF04488">
    <property type="entry name" value="Gly_transf_sug"/>
    <property type="match status" value="1"/>
</dbReference>
<dbReference type="InterPro" id="IPR007577">
    <property type="entry name" value="GlycoTrfase_DXD_sugar-bd_CS"/>
</dbReference>
<proteinExistence type="predicted"/>
<evidence type="ECO:0000313" key="3">
    <source>
        <dbReference type="Proteomes" id="UP000281028"/>
    </source>
</evidence>
<comment type="caution">
    <text evidence="2">The sequence shown here is derived from an EMBL/GenBank/DDBJ whole genome shotgun (WGS) entry which is preliminary data.</text>
</comment>
<keyword evidence="3" id="KW-1185">Reference proteome</keyword>
<dbReference type="GO" id="GO:0051999">
    <property type="term" value="P:mannosyl-inositol phosphorylceramide biosynthetic process"/>
    <property type="evidence" value="ECO:0007669"/>
    <property type="project" value="TreeGrafter"/>
</dbReference>
<dbReference type="GO" id="GO:0016020">
    <property type="term" value="C:membrane"/>
    <property type="evidence" value="ECO:0007669"/>
    <property type="project" value="GOC"/>
</dbReference>
<accession>A0A9Q5D679</accession>
<dbReference type="PANTHER" id="PTHR32385:SF15">
    <property type="entry name" value="INOSITOL PHOSPHOCERAMIDE MANNOSYLTRANSFERASE 1"/>
    <property type="match status" value="1"/>
</dbReference>
<dbReference type="OrthoDB" id="9802987at2"/>
<organism evidence="2 3">
    <name type="scientific">Chitinophaga solisilvae</name>
    <dbReference type="NCBI Taxonomy" id="1233460"/>
    <lineage>
        <taxon>Bacteria</taxon>
        <taxon>Pseudomonadati</taxon>
        <taxon>Bacteroidota</taxon>
        <taxon>Chitinophagia</taxon>
        <taxon>Chitinophagales</taxon>
        <taxon>Chitinophagaceae</taxon>
        <taxon>Chitinophaga</taxon>
    </lineage>
</organism>
<keyword evidence="1" id="KW-0808">Transferase</keyword>
<protein>
    <submittedName>
        <fullName evidence="2">Cell surface protein</fullName>
    </submittedName>
</protein>
<dbReference type="InterPro" id="IPR029044">
    <property type="entry name" value="Nucleotide-diphossugar_trans"/>
</dbReference>
<evidence type="ECO:0000313" key="2">
    <source>
        <dbReference type="EMBL" id="NSL87213.1"/>
    </source>
</evidence>
<dbReference type="SUPFAM" id="SSF53448">
    <property type="entry name" value="Nucleotide-diphospho-sugar transferases"/>
    <property type="match status" value="1"/>
</dbReference>
<dbReference type="AlphaFoldDB" id="A0A9Q5D679"/>